<dbReference type="OrthoDB" id="2500381at2759"/>
<organism evidence="8 9">
    <name type="scientific">Lunasporangiospora selenospora</name>
    <dbReference type="NCBI Taxonomy" id="979761"/>
    <lineage>
        <taxon>Eukaryota</taxon>
        <taxon>Fungi</taxon>
        <taxon>Fungi incertae sedis</taxon>
        <taxon>Mucoromycota</taxon>
        <taxon>Mortierellomycotina</taxon>
        <taxon>Mortierellomycetes</taxon>
        <taxon>Mortierellales</taxon>
        <taxon>Mortierellaceae</taxon>
        <taxon>Lunasporangiospora</taxon>
    </lineage>
</organism>
<dbReference type="Pfam" id="PF09415">
    <property type="entry name" value="CENP-X"/>
    <property type="match status" value="1"/>
</dbReference>
<dbReference type="Gene3D" id="6.10.130.30">
    <property type="match status" value="1"/>
</dbReference>
<gene>
    <name evidence="8" type="ORF">BGW38_005213</name>
</gene>
<comment type="similarity">
    <text evidence="2">Belongs to the CENP-X/MHF2 family.</text>
</comment>
<accession>A0A9P6G0V4</accession>
<comment type="caution">
    <text evidence="8">The sequence shown here is derived from an EMBL/GenBank/DDBJ whole genome shotgun (WGS) entry which is preliminary data.</text>
</comment>
<dbReference type="Proteomes" id="UP000780801">
    <property type="component" value="Unassembled WGS sequence"/>
</dbReference>
<reference evidence="8" key="1">
    <citation type="journal article" date="2020" name="Fungal Divers.">
        <title>Resolving the Mortierellaceae phylogeny through synthesis of multi-gene phylogenetics and phylogenomics.</title>
        <authorList>
            <person name="Vandepol N."/>
            <person name="Liber J."/>
            <person name="Desiro A."/>
            <person name="Na H."/>
            <person name="Kennedy M."/>
            <person name="Barry K."/>
            <person name="Grigoriev I.V."/>
            <person name="Miller A.N."/>
            <person name="O'Donnell K."/>
            <person name="Stajich J.E."/>
            <person name="Bonito G."/>
        </authorList>
    </citation>
    <scope>NUCLEOTIDE SEQUENCE</scope>
    <source>
        <strain evidence="8">KOD1015</strain>
    </source>
</reference>
<keyword evidence="4" id="KW-0238">DNA-binding</keyword>
<dbReference type="InterPro" id="IPR018552">
    <property type="entry name" value="CENP-X"/>
</dbReference>
<evidence type="ECO:0000256" key="4">
    <source>
        <dbReference type="ARBA" id="ARBA00023125"/>
    </source>
</evidence>
<name>A0A9P6G0V4_9FUNG</name>
<evidence type="ECO:0000256" key="6">
    <source>
        <dbReference type="ARBA" id="ARBA00023242"/>
    </source>
</evidence>
<protein>
    <submittedName>
        <fullName evidence="8">Uncharacterized protein</fullName>
    </submittedName>
</protein>
<feature type="region of interest" description="Disordered" evidence="7">
    <location>
        <begin position="1"/>
        <end position="158"/>
    </location>
</feature>
<dbReference type="GO" id="GO:0006281">
    <property type="term" value="P:DNA repair"/>
    <property type="evidence" value="ECO:0007669"/>
    <property type="project" value="UniProtKB-KW"/>
</dbReference>
<dbReference type="PANTHER" id="PTHR28680:SF1">
    <property type="entry name" value="CENTROMERE PROTEIN X"/>
    <property type="match status" value="1"/>
</dbReference>
<keyword evidence="6" id="KW-0539">Nucleus</keyword>
<evidence type="ECO:0000313" key="9">
    <source>
        <dbReference type="Proteomes" id="UP000780801"/>
    </source>
</evidence>
<dbReference type="GO" id="GO:0003677">
    <property type="term" value="F:DNA binding"/>
    <property type="evidence" value="ECO:0007669"/>
    <property type="project" value="UniProtKB-KW"/>
</dbReference>
<evidence type="ECO:0000313" key="8">
    <source>
        <dbReference type="EMBL" id="KAF9584776.1"/>
    </source>
</evidence>
<evidence type="ECO:0000256" key="2">
    <source>
        <dbReference type="ARBA" id="ARBA00009359"/>
    </source>
</evidence>
<dbReference type="GO" id="GO:0000712">
    <property type="term" value="P:resolution of meiotic recombination intermediates"/>
    <property type="evidence" value="ECO:0007669"/>
    <property type="project" value="TreeGrafter"/>
</dbReference>
<keyword evidence="9" id="KW-1185">Reference proteome</keyword>
<keyword evidence="3" id="KW-0227">DNA damage</keyword>
<evidence type="ECO:0000256" key="5">
    <source>
        <dbReference type="ARBA" id="ARBA00023204"/>
    </source>
</evidence>
<dbReference type="GO" id="GO:0051382">
    <property type="term" value="P:kinetochore assembly"/>
    <property type="evidence" value="ECO:0007669"/>
    <property type="project" value="InterPro"/>
</dbReference>
<feature type="compositionally biased region" description="Acidic residues" evidence="7">
    <location>
        <begin position="44"/>
        <end position="57"/>
    </location>
</feature>
<comment type="subcellular location">
    <subcellularLocation>
        <location evidence="1">Nucleus</location>
    </subcellularLocation>
</comment>
<evidence type="ECO:0000256" key="3">
    <source>
        <dbReference type="ARBA" id="ARBA00022763"/>
    </source>
</evidence>
<dbReference type="CDD" id="cd22921">
    <property type="entry name" value="HFD_CENP-X"/>
    <property type="match status" value="1"/>
</dbReference>
<dbReference type="EMBL" id="JAABOA010000330">
    <property type="protein sequence ID" value="KAF9584776.1"/>
    <property type="molecule type" value="Genomic_DNA"/>
</dbReference>
<feature type="compositionally biased region" description="Low complexity" evidence="7">
    <location>
        <begin position="93"/>
        <end position="104"/>
    </location>
</feature>
<sequence length="248" mass="28251">MSDIEQDFGQDQRGFRKRHLDQDKGSRKGPAQQRFRNEGHHVEDNEEQEESADEQDDFDRRDGRSGQRPVKQPRKQAPKGASSAFAKASTLLRAGPSASASIGGSSRGRRIIEEDEEDEEDEDDVNSRDVEDDDDDDENNLADRSRPSRPQGLGQDSRHVLDANEHLPQFRAETMHAIFKQVWADPGTKAHKDALRLSAEYLRLFTIEALHRTAAYQKEQEDEELREDVVPIELDSLEAITPQLMMDF</sequence>
<evidence type="ECO:0000256" key="1">
    <source>
        <dbReference type="ARBA" id="ARBA00004123"/>
    </source>
</evidence>
<dbReference type="AlphaFoldDB" id="A0A9P6G0V4"/>
<evidence type="ECO:0000256" key="7">
    <source>
        <dbReference type="SAM" id="MobiDB-lite"/>
    </source>
</evidence>
<proteinExistence type="inferred from homology"/>
<dbReference type="GO" id="GO:0071821">
    <property type="term" value="C:FANCM-MHF complex"/>
    <property type="evidence" value="ECO:0007669"/>
    <property type="project" value="TreeGrafter"/>
</dbReference>
<keyword evidence="5" id="KW-0234">DNA repair</keyword>
<dbReference type="GO" id="GO:0031297">
    <property type="term" value="P:replication fork processing"/>
    <property type="evidence" value="ECO:0007669"/>
    <property type="project" value="TreeGrafter"/>
</dbReference>
<feature type="compositionally biased region" description="Acidic residues" evidence="7">
    <location>
        <begin position="113"/>
        <end position="140"/>
    </location>
</feature>
<dbReference type="PANTHER" id="PTHR28680">
    <property type="entry name" value="CENTROMERE PROTEIN X"/>
    <property type="match status" value="1"/>
</dbReference>